<comment type="caution">
    <text evidence="1">The sequence shown here is derived from an EMBL/GenBank/DDBJ whole genome shotgun (WGS) entry which is preliminary data.</text>
</comment>
<gene>
    <name evidence="1" type="ORF">AVEN_47830_1</name>
</gene>
<dbReference type="AlphaFoldDB" id="A0A4Y2UGS9"/>
<sequence length="121" mass="13522">MLKSLFRDSLVLESSKSQTYSHPFSSSPKQGISEFTSLVAGSQSRQKLCFLATLATGSQKAIRSFQSDFQLFGIPKIQSICANFHWVSTLTKSFLFRVPKIVDWNSGECPALNEWNLVVVL</sequence>
<proteinExistence type="predicted"/>
<evidence type="ECO:0000313" key="2">
    <source>
        <dbReference type="Proteomes" id="UP000499080"/>
    </source>
</evidence>
<protein>
    <submittedName>
        <fullName evidence="1">Uncharacterized protein</fullName>
    </submittedName>
</protein>
<dbReference type="EMBL" id="BGPR01035818">
    <property type="protein sequence ID" value="GBO10826.1"/>
    <property type="molecule type" value="Genomic_DNA"/>
</dbReference>
<accession>A0A4Y2UGS9</accession>
<dbReference type="Proteomes" id="UP000499080">
    <property type="component" value="Unassembled WGS sequence"/>
</dbReference>
<name>A0A4Y2UGS9_ARAVE</name>
<organism evidence="1 2">
    <name type="scientific">Araneus ventricosus</name>
    <name type="common">Orbweaver spider</name>
    <name type="synonym">Epeira ventricosa</name>
    <dbReference type="NCBI Taxonomy" id="182803"/>
    <lineage>
        <taxon>Eukaryota</taxon>
        <taxon>Metazoa</taxon>
        <taxon>Ecdysozoa</taxon>
        <taxon>Arthropoda</taxon>
        <taxon>Chelicerata</taxon>
        <taxon>Arachnida</taxon>
        <taxon>Araneae</taxon>
        <taxon>Araneomorphae</taxon>
        <taxon>Entelegynae</taxon>
        <taxon>Araneoidea</taxon>
        <taxon>Araneidae</taxon>
        <taxon>Araneus</taxon>
    </lineage>
</organism>
<reference evidence="1 2" key="1">
    <citation type="journal article" date="2019" name="Sci. Rep.">
        <title>Orb-weaving spider Araneus ventricosus genome elucidates the spidroin gene catalogue.</title>
        <authorList>
            <person name="Kono N."/>
            <person name="Nakamura H."/>
            <person name="Ohtoshi R."/>
            <person name="Moran D.A.P."/>
            <person name="Shinohara A."/>
            <person name="Yoshida Y."/>
            <person name="Fujiwara M."/>
            <person name="Mori M."/>
            <person name="Tomita M."/>
            <person name="Arakawa K."/>
        </authorList>
    </citation>
    <scope>NUCLEOTIDE SEQUENCE [LARGE SCALE GENOMIC DNA]</scope>
</reference>
<keyword evidence="2" id="KW-1185">Reference proteome</keyword>
<evidence type="ECO:0000313" key="1">
    <source>
        <dbReference type="EMBL" id="GBO10826.1"/>
    </source>
</evidence>